<accession>A0AAV6NIS5</accession>
<proteinExistence type="predicted"/>
<dbReference type="EMBL" id="JAGKQH010000006">
    <property type="protein sequence ID" value="KAG6597265.1"/>
    <property type="molecule type" value="Genomic_DNA"/>
</dbReference>
<dbReference type="AlphaFoldDB" id="A0AAV6NIS5"/>
<dbReference type="Pfam" id="PF03407">
    <property type="entry name" value="Nucleotid_trans"/>
    <property type="match status" value="1"/>
</dbReference>
<protein>
    <recommendedName>
        <fullName evidence="1">Nucleotide-diphospho-sugar transferase domain-containing protein</fullName>
    </recommendedName>
</protein>
<organism evidence="2 3">
    <name type="scientific">Cucurbita argyrosperma subsp. sororia</name>
    <dbReference type="NCBI Taxonomy" id="37648"/>
    <lineage>
        <taxon>Eukaryota</taxon>
        <taxon>Viridiplantae</taxon>
        <taxon>Streptophyta</taxon>
        <taxon>Embryophyta</taxon>
        <taxon>Tracheophyta</taxon>
        <taxon>Spermatophyta</taxon>
        <taxon>Magnoliopsida</taxon>
        <taxon>eudicotyledons</taxon>
        <taxon>Gunneridae</taxon>
        <taxon>Pentapetalae</taxon>
        <taxon>rosids</taxon>
        <taxon>fabids</taxon>
        <taxon>Cucurbitales</taxon>
        <taxon>Cucurbitaceae</taxon>
        <taxon>Cucurbiteae</taxon>
        <taxon>Cucurbita</taxon>
    </lineage>
</organism>
<dbReference type="InterPro" id="IPR044821">
    <property type="entry name" value="At1g28695/At4g15970-like"/>
</dbReference>
<dbReference type="PANTHER" id="PTHR46038:SF12">
    <property type="entry name" value="OS03G0731800 PROTEIN"/>
    <property type="match status" value="1"/>
</dbReference>
<feature type="domain" description="Nucleotide-diphospho-sugar transferase" evidence="1">
    <location>
        <begin position="166"/>
        <end position="365"/>
    </location>
</feature>
<keyword evidence="3" id="KW-1185">Reference proteome</keyword>
<sequence>MGDHEDSWPRLVTSIALWRGARLRSAQSGRAYAGLFEICFGAAATSPVSATTAATNDSSTSPVSATTPPPCLLISTDYVPTVLGNFSADVLVNRQFLIRASRTLLVESLDSRDELDLVLEKAAMANRTVVIAVINKAYADQDVKDDTTMLDVFLSSFWMGEDTRRLLDHLLLVAVDQTAYDRCRFQRLNCFKLETEGVDFGGEKLYMSDEFIKMMWRRTLFLLEVLKRGYSFIFTDTDVMWLRDPFGKLSKDETEDLQISTDHFNGNPWSSANPINTGFYFVRSNNRTIALFDQWYSMKNTTAGQKEQDVLFNLIRAGIIRRLNLKVRFLNTLFFSGFCQKSRDFNQVTTVHANCCRTIVAKIGDLRATLGDWKRFRKSTNASEIFWWSDHVGCKNSWRH</sequence>
<dbReference type="InterPro" id="IPR005069">
    <property type="entry name" value="Nucl-diP-sugar_transferase"/>
</dbReference>
<dbReference type="PANTHER" id="PTHR46038">
    <property type="entry name" value="EXPRESSED PROTEIN-RELATED"/>
    <property type="match status" value="1"/>
</dbReference>
<evidence type="ECO:0000259" key="1">
    <source>
        <dbReference type="Pfam" id="PF03407"/>
    </source>
</evidence>
<feature type="non-terminal residue" evidence="2">
    <location>
        <position position="1"/>
    </location>
</feature>
<evidence type="ECO:0000313" key="3">
    <source>
        <dbReference type="Proteomes" id="UP000685013"/>
    </source>
</evidence>
<dbReference type="Proteomes" id="UP000685013">
    <property type="component" value="Chromosome 6"/>
</dbReference>
<comment type="caution">
    <text evidence="2">The sequence shown here is derived from an EMBL/GenBank/DDBJ whole genome shotgun (WGS) entry which is preliminary data.</text>
</comment>
<gene>
    <name evidence="2" type="ORF">SDJN03_10445</name>
</gene>
<evidence type="ECO:0000313" key="2">
    <source>
        <dbReference type="EMBL" id="KAG6597265.1"/>
    </source>
</evidence>
<reference evidence="2 3" key="1">
    <citation type="journal article" date="2021" name="Hortic Res">
        <title>The domestication of Cucurbita argyrosperma as revealed by the genome of its wild relative.</title>
        <authorList>
            <person name="Barrera-Redondo J."/>
            <person name="Sanchez-de la Vega G."/>
            <person name="Aguirre-Liguori J.A."/>
            <person name="Castellanos-Morales G."/>
            <person name="Gutierrez-Guerrero Y.T."/>
            <person name="Aguirre-Dugua X."/>
            <person name="Aguirre-Planter E."/>
            <person name="Tenaillon M.I."/>
            <person name="Lira-Saade R."/>
            <person name="Eguiarte L.E."/>
        </authorList>
    </citation>
    <scope>NUCLEOTIDE SEQUENCE [LARGE SCALE GENOMIC DNA]</scope>
    <source>
        <strain evidence="2">JBR-2021</strain>
    </source>
</reference>
<name>A0AAV6NIS5_9ROSI</name>